<sequence length="327" mass="34375">MASAKGFVEATLDSFARHARLILIAGLLVGLFVPGAAQAAKPWIAEMIGALLFMAALRVGPRQLLGAVRDIGQSAGTSLLLQLALPLLLILIFYLVDWRGALPTALILMAAAPPISGSPHLAIMTGNDPAPALRVMTLGTALMPLTVVPVFWFMPALGDSSLILMAAGRLLSVIAVAVAAAFIVRGFFLKSPGPRAIRSMDGISALLMGMIVIGLMSAMGAMLWVDPLQVLFHLAVAFAANFLLQIAAALFLEKTGHQALAGPLGIVAGNRNISLFLTALPATITDPLLLYIGCYQVPIYLTPMLLGRFYRKRAPAAQPHSASPGED</sequence>
<organism evidence="2 3">
    <name type="scientific">Nitratireductor indicus C115</name>
    <dbReference type="NCBI Taxonomy" id="1231190"/>
    <lineage>
        <taxon>Bacteria</taxon>
        <taxon>Pseudomonadati</taxon>
        <taxon>Pseudomonadota</taxon>
        <taxon>Alphaproteobacteria</taxon>
        <taxon>Hyphomicrobiales</taxon>
        <taxon>Phyllobacteriaceae</taxon>
        <taxon>Nitratireductor</taxon>
    </lineage>
</organism>
<reference evidence="2 3" key="1">
    <citation type="journal article" date="2012" name="J. Bacteriol.">
        <title>Genome Sequence of Nitratireductor indicus Type Strain C115.</title>
        <authorList>
            <person name="Lai Q."/>
            <person name="Li G."/>
            <person name="Yu Z."/>
            <person name="Shao Z."/>
        </authorList>
    </citation>
    <scope>NUCLEOTIDE SEQUENCE [LARGE SCALE GENOMIC DNA]</scope>
    <source>
        <strain evidence="2 3">C115</strain>
    </source>
</reference>
<feature type="transmembrane region" description="Helical" evidence="1">
    <location>
        <begin position="205"/>
        <end position="225"/>
    </location>
</feature>
<keyword evidence="3" id="KW-1185">Reference proteome</keyword>
<comment type="caution">
    <text evidence="2">The sequence shown here is derived from an EMBL/GenBank/DDBJ whole genome shotgun (WGS) entry which is preliminary data.</text>
</comment>
<dbReference type="PATRIC" id="fig|1231190.3.peg.3653"/>
<feature type="transmembrane region" description="Helical" evidence="1">
    <location>
        <begin position="21"/>
        <end position="37"/>
    </location>
</feature>
<evidence type="ECO:0000313" key="2">
    <source>
        <dbReference type="EMBL" id="EKF41023.1"/>
    </source>
</evidence>
<gene>
    <name evidence="2" type="ORF">NA8A_17680</name>
</gene>
<dbReference type="InterPro" id="IPR038770">
    <property type="entry name" value="Na+/solute_symporter_sf"/>
</dbReference>
<feature type="transmembrane region" description="Helical" evidence="1">
    <location>
        <begin position="79"/>
        <end position="96"/>
    </location>
</feature>
<evidence type="ECO:0000256" key="1">
    <source>
        <dbReference type="SAM" id="Phobius"/>
    </source>
</evidence>
<dbReference type="Gene3D" id="1.20.1530.20">
    <property type="match status" value="1"/>
</dbReference>
<feature type="transmembrane region" description="Helical" evidence="1">
    <location>
        <begin position="231"/>
        <end position="252"/>
    </location>
</feature>
<feature type="transmembrane region" description="Helical" evidence="1">
    <location>
        <begin position="43"/>
        <end position="59"/>
    </location>
</feature>
<name>K2N0I9_9HYPH</name>
<feature type="transmembrane region" description="Helical" evidence="1">
    <location>
        <begin position="135"/>
        <end position="154"/>
    </location>
</feature>
<proteinExistence type="predicted"/>
<evidence type="ECO:0008006" key="4">
    <source>
        <dbReference type="Google" id="ProtNLM"/>
    </source>
</evidence>
<dbReference type="RefSeq" id="WP_009451738.1">
    <property type="nucleotide sequence ID" value="NZ_AMSI01000013.1"/>
</dbReference>
<dbReference type="eggNOG" id="COG0385">
    <property type="taxonomic scope" value="Bacteria"/>
</dbReference>
<feature type="transmembrane region" description="Helical" evidence="1">
    <location>
        <begin position="160"/>
        <end position="184"/>
    </location>
</feature>
<dbReference type="OrthoDB" id="8477735at2"/>
<protein>
    <recommendedName>
        <fullName evidence="4">Bile acid:sodium symporter</fullName>
    </recommendedName>
</protein>
<dbReference type="EMBL" id="AMSI01000013">
    <property type="protein sequence ID" value="EKF41023.1"/>
    <property type="molecule type" value="Genomic_DNA"/>
</dbReference>
<accession>K2N0I9</accession>
<keyword evidence="1" id="KW-0472">Membrane</keyword>
<keyword evidence="1" id="KW-0812">Transmembrane</keyword>
<dbReference type="AlphaFoldDB" id="K2N0I9"/>
<dbReference type="STRING" id="721133.SAMN05216176_11252"/>
<evidence type="ECO:0000313" key="3">
    <source>
        <dbReference type="Proteomes" id="UP000007374"/>
    </source>
</evidence>
<feature type="transmembrane region" description="Helical" evidence="1">
    <location>
        <begin position="102"/>
        <end position="123"/>
    </location>
</feature>
<keyword evidence="1" id="KW-1133">Transmembrane helix</keyword>
<dbReference type="Proteomes" id="UP000007374">
    <property type="component" value="Unassembled WGS sequence"/>
</dbReference>